<dbReference type="Proteomes" id="UP000253729">
    <property type="component" value="Unassembled WGS sequence"/>
</dbReference>
<dbReference type="GeneID" id="38131825"/>
<gene>
    <name evidence="1" type="ORF">BDQ94DRAFT_106465</name>
</gene>
<dbReference type="EMBL" id="KZ852036">
    <property type="protein sequence ID" value="RDH37191.1"/>
    <property type="molecule type" value="Genomic_DNA"/>
</dbReference>
<protein>
    <submittedName>
        <fullName evidence="1">Uncharacterized protein</fullName>
    </submittedName>
</protein>
<evidence type="ECO:0000313" key="1">
    <source>
        <dbReference type="EMBL" id="RDH37191.1"/>
    </source>
</evidence>
<dbReference type="RefSeq" id="XP_026630213.1">
    <property type="nucleotide sequence ID" value="XM_026763469.1"/>
</dbReference>
<evidence type="ECO:0000313" key="2">
    <source>
        <dbReference type="Proteomes" id="UP000253729"/>
    </source>
</evidence>
<organism evidence="1 2">
    <name type="scientific">Aspergillus welwitschiae</name>
    <dbReference type="NCBI Taxonomy" id="1341132"/>
    <lineage>
        <taxon>Eukaryota</taxon>
        <taxon>Fungi</taxon>
        <taxon>Dikarya</taxon>
        <taxon>Ascomycota</taxon>
        <taxon>Pezizomycotina</taxon>
        <taxon>Eurotiomycetes</taxon>
        <taxon>Eurotiomycetidae</taxon>
        <taxon>Eurotiales</taxon>
        <taxon>Aspergillaceae</taxon>
        <taxon>Aspergillus</taxon>
        <taxon>Aspergillus subgen. Circumdati</taxon>
    </lineage>
</organism>
<proteinExistence type="predicted"/>
<reference evidence="1 2" key="1">
    <citation type="submission" date="2018-07" db="EMBL/GenBank/DDBJ databases">
        <title>The genomes of Aspergillus section Nigri reveals drivers in fungal speciation.</title>
        <authorList>
            <consortium name="DOE Joint Genome Institute"/>
            <person name="Vesth T.C."/>
            <person name="Nybo J."/>
            <person name="Theobald S."/>
            <person name="Brandl J."/>
            <person name="Frisvad J.C."/>
            <person name="Nielsen K.F."/>
            <person name="Lyhne E.K."/>
            <person name="Kogle M.E."/>
            <person name="Kuo A."/>
            <person name="Riley R."/>
            <person name="Clum A."/>
            <person name="Nolan M."/>
            <person name="Lipzen A."/>
            <person name="Salamov A."/>
            <person name="Henrissat B."/>
            <person name="Wiebenga A."/>
            <person name="De vries R.P."/>
            <person name="Grigoriev I.V."/>
            <person name="Mortensen U.H."/>
            <person name="Andersen M.R."/>
            <person name="Baker S.E."/>
        </authorList>
    </citation>
    <scope>NUCLEOTIDE SEQUENCE [LARGE SCALE GENOMIC DNA]</scope>
    <source>
        <strain evidence="1 2">CBS 139.54b</strain>
    </source>
</reference>
<name>A0A3F3QD87_9EURO</name>
<dbReference type="AlphaFoldDB" id="A0A3F3QD87"/>
<keyword evidence="2" id="KW-1185">Reference proteome</keyword>
<sequence length="164" mass="17365">MNEQTPQGGLAWMGMGEQSVGIERRARRTTTEKKDGIKSCAAQASAIDFSVAGPSILTRLGIPSGARNGLTPAQHTFSIHEVGTTGHTSSSGCLLQCSQQKAMDPVVWSEFPAAGLQNVPERVILGSWRGIDILQTCHGLSNPKVPSRIICGLLHSAVTANGRF</sequence>
<accession>A0A3F3QD87</accession>